<accession>A0A423VYY4</accession>
<dbReference type="AlphaFoldDB" id="A0A423VYY4"/>
<proteinExistence type="predicted"/>
<evidence type="ECO:0000256" key="1">
    <source>
        <dbReference type="SAM" id="MobiDB-lite"/>
    </source>
</evidence>
<feature type="region of interest" description="Disordered" evidence="1">
    <location>
        <begin position="114"/>
        <end position="138"/>
    </location>
</feature>
<organism evidence="3 4">
    <name type="scientific">Cytospora chrysosperma</name>
    <name type="common">Cytospora canker fungus</name>
    <name type="synonym">Sphaeria chrysosperma</name>
    <dbReference type="NCBI Taxonomy" id="252740"/>
    <lineage>
        <taxon>Eukaryota</taxon>
        <taxon>Fungi</taxon>
        <taxon>Dikarya</taxon>
        <taxon>Ascomycota</taxon>
        <taxon>Pezizomycotina</taxon>
        <taxon>Sordariomycetes</taxon>
        <taxon>Sordariomycetidae</taxon>
        <taxon>Diaporthales</taxon>
        <taxon>Cytosporaceae</taxon>
        <taxon>Cytospora</taxon>
    </lineage>
</organism>
<evidence type="ECO:0000313" key="3">
    <source>
        <dbReference type="EMBL" id="ROV96198.1"/>
    </source>
</evidence>
<keyword evidence="2" id="KW-0472">Membrane</keyword>
<feature type="transmembrane region" description="Helical" evidence="2">
    <location>
        <begin position="12"/>
        <end position="32"/>
    </location>
</feature>
<dbReference type="OrthoDB" id="5211395at2759"/>
<name>A0A423VYY4_CYTCH</name>
<comment type="caution">
    <text evidence="3">The sequence shown here is derived from an EMBL/GenBank/DDBJ whole genome shotgun (WGS) entry which is preliminary data.</text>
</comment>
<keyword evidence="4" id="KW-1185">Reference proteome</keyword>
<sequence length="138" mass="15083">MFGNGFLTPDGMILTDIHAIGLGGAASFPAFIGRLRSWFRQSFVMDFQVSEILGPVPVTVTPKAAPLINTPPVFSARTPCRGPRNQLKAKASGSETIEMGPIIALRRLRRRQGWYDGRRRSQTSQTKEERTGLLAAAA</sequence>
<keyword evidence="2" id="KW-1133">Transmembrane helix</keyword>
<reference evidence="3 4" key="1">
    <citation type="submission" date="2015-09" db="EMBL/GenBank/DDBJ databases">
        <title>Host preference determinants of Valsa canker pathogens revealed by comparative genomics.</title>
        <authorList>
            <person name="Yin Z."/>
            <person name="Huang L."/>
        </authorList>
    </citation>
    <scope>NUCLEOTIDE SEQUENCE [LARGE SCALE GENOMIC DNA]</scope>
    <source>
        <strain evidence="3 4">YSFL</strain>
    </source>
</reference>
<dbReference type="Proteomes" id="UP000284375">
    <property type="component" value="Unassembled WGS sequence"/>
</dbReference>
<keyword evidence="2" id="KW-0812">Transmembrane</keyword>
<evidence type="ECO:0000256" key="2">
    <source>
        <dbReference type="SAM" id="Phobius"/>
    </source>
</evidence>
<dbReference type="EMBL" id="LJZO01000021">
    <property type="protein sequence ID" value="ROV96198.1"/>
    <property type="molecule type" value="Genomic_DNA"/>
</dbReference>
<gene>
    <name evidence="3" type="ORF">VSDG_05104</name>
</gene>
<evidence type="ECO:0000313" key="4">
    <source>
        <dbReference type="Proteomes" id="UP000284375"/>
    </source>
</evidence>
<protein>
    <submittedName>
        <fullName evidence="3">Uncharacterized protein</fullName>
    </submittedName>
</protein>